<sequence>MPNCKFGTSDNDNRLAAHSRARDDFMKITMTKKTKLILIGVGILLGLMILVPVALLFYLETDHAQRHIQTKVNKAIPGTISWEKFRFSLVKGKFELKNVLLRGPSDEKLAGFDRLFINLSWLTLFQKNLTVEDLTLEKPWARLRKDKDGKLNLTEAFPPSKPEKEKKKEKPRGLPVNIVVSSLKLENGSVRYQADAQNLNAAVQQFDITGNGDFLKQSGHLSVQITNAEIDSPKIQTRADHLRIETAISEGRLDPFVVKLGVSDRTTLALSGNVNNVFNEPFLDLSLDLAASLPEIRKSLRMKPELTGNAELHLTAKGMVNNPELTLRLDYGGGNLAGNQIDRIDLDAYLADRKLTIYNLKAEAASGDLNLQGEADLQQAFAKGFLSRERDLEAIAYKLSLKQNKINLAELTAVKDKIRGTVNADISVHGQGISPKTLSARLALNLLAKQISADKIAAPIDVRLNTKANLDKGLATVKELDAQAGDIRLRTDGTFHLTSKDIAANLTLDAPNLAAGLTPLGVKNVYGTLALKSHVSGSVSQPAFDCALQGKKLRFQDITIGNVKLDAVLEQSGILQVSQLDLENQGSVLRGSGTVQIFKKNSLTVDSAFPSDFSLTLRNIETKDFLKKAIADGTIDGKLSIKGNLSSPAVDCALQGKQLRFQDITIGNVNVDAGLNQAGILQVSQLSLKNQGSSLQGKGWVRIFKKGSFKVDSAFPSDFSLVLRNIESGDFLKKAIADGVIDGKLDLKGNLSTLDATLALQGKKLGFNNMGLDHVSLTADLGGSVKHLTGMVNLEGKKIDLGAQKLRGIRLLSELDGQKISINSLEIAVTPKETIEGTGWVSLAEKAYQMNLKSKGISLKNIDKVREQDIAKGKIFLDISGNGTFENPRVEGDIALKNLRFKEKPMDDFQVHLAIRDHLARVSGKLNFDIDGSFHLQKKDFSATVLFDKTDLTPYFKLGEQEDLNGTLTGKIQASGNANAADNIRASVDFSKLELFLKKKQVVYSKDVKASLEGEKFSIPGSRLRLLRQGYMNIDGKGKLKGPFDLRLNGNIPLQVANLFTGAVPDIKGNATIAANLKGTPSKPNIRGKITLKKVGMTVPGLLQELHDLNGEIRITPRAITISDVKGQLDTGQFDLAGTIALKKFQPAKVDVKLNANALPLKVPDMLDMLLNAKLQASGTPEKSAITGEAVILEGTYYKDVNLSLLDGLKGVGKKKRETAPRDPESKQPFLKNMSLDISVKRRNPFIVQNNLAYLDVNPDLRIYGKMNRPLISGRAEIESGMITYQKKNFEVKKGVIDFLNPYKIEPTIDVESDVKVRDWTISLAVSGTPDQLSFKLTSDPSEEDGDILSLLLLGKTTQEFNKGEGGTSQVPAQMIADVIEETFGDDIKKAAGLDILEVAFQENGGTEGKETDDVTVTIGKELSRRMTVKYAVESKKGEMVQRAIAEYKFLENMLITGFQDSKGAFGGELQFRLEFR</sequence>
<protein>
    <submittedName>
        <fullName evidence="8">Translocation and assembly module TamB domain-containing protein</fullName>
    </submittedName>
</protein>
<evidence type="ECO:0000256" key="3">
    <source>
        <dbReference type="ARBA" id="ARBA00022989"/>
    </source>
</evidence>
<feature type="compositionally biased region" description="Basic and acidic residues" evidence="5">
    <location>
        <begin position="161"/>
        <end position="171"/>
    </location>
</feature>
<dbReference type="Pfam" id="PF05359">
    <property type="entry name" value="DUF748"/>
    <property type="match status" value="1"/>
</dbReference>
<dbReference type="GO" id="GO:0005886">
    <property type="term" value="C:plasma membrane"/>
    <property type="evidence" value="ECO:0007669"/>
    <property type="project" value="InterPro"/>
</dbReference>
<dbReference type="PANTHER" id="PTHR36985">
    <property type="entry name" value="TRANSLOCATION AND ASSEMBLY MODULE SUBUNIT TAMB"/>
    <property type="match status" value="1"/>
</dbReference>
<evidence type="ECO:0000256" key="5">
    <source>
        <dbReference type="SAM" id="MobiDB-lite"/>
    </source>
</evidence>
<evidence type="ECO:0000256" key="6">
    <source>
        <dbReference type="SAM" id="Phobius"/>
    </source>
</evidence>
<keyword evidence="9" id="KW-1185">Reference proteome</keyword>
<feature type="transmembrane region" description="Helical" evidence="6">
    <location>
        <begin position="36"/>
        <end position="59"/>
    </location>
</feature>
<evidence type="ECO:0000256" key="1">
    <source>
        <dbReference type="ARBA" id="ARBA00004167"/>
    </source>
</evidence>
<reference evidence="8" key="1">
    <citation type="journal article" date="2021" name="Microb. Physiol.">
        <title>Proteogenomic Insights into the Physiology of Marine, Sulfate-Reducing, Filamentous Desulfonema limicola and Desulfonema magnum.</title>
        <authorList>
            <person name="Schnaars V."/>
            <person name="Wohlbrand L."/>
            <person name="Scheve S."/>
            <person name="Hinrichs C."/>
            <person name="Reinhardt R."/>
            <person name="Rabus R."/>
        </authorList>
    </citation>
    <scope>NUCLEOTIDE SEQUENCE</scope>
    <source>
        <strain evidence="8">4be13</strain>
    </source>
</reference>
<dbReference type="PANTHER" id="PTHR36985:SF1">
    <property type="entry name" value="TRANSLOCATION AND ASSEMBLY MODULE SUBUNIT TAMB"/>
    <property type="match status" value="1"/>
</dbReference>
<dbReference type="InterPro" id="IPR008023">
    <property type="entry name" value="DUF748"/>
</dbReference>
<dbReference type="Pfam" id="PF04357">
    <property type="entry name" value="TamB"/>
    <property type="match status" value="1"/>
</dbReference>
<dbReference type="KEGG" id="dmm:dnm_018810"/>
<keyword evidence="3 6" id="KW-1133">Transmembrane helix</keyword>
<evidence type="ECO:0000259" key="7">
    <source>
        <dbReference type="Pfam" id="PF04357"/>
    </source>
</evidence>
<feature type="region of interest" description="Disordered" evidence="5">
    <location>
        <begin position="152"/>
        <end position="171"/>
    </location>
</feature>
<dbReference type="RefSeq" id="WP_207681746.1">
    <property type="nucleotide sequence ID" value="NZ_CP061800.1"/>
</dbReference>
<dbReference type="InterPro" id="IPR007452">
    <property type="entry name" value="TamB_C"/>
</dbReference>
<evidence type="ECO:0000256" key="2">
    <source>
        <dbReference type="ARBA" id="ARBA00022692"/>
    </source>
</evidence>
<accession>A0A975BIC8</accession>
<evidence type="ECO:0000256" key="4">
    <source>
        <dbReference type="ARBA" id="ARBA00023136"/>
    </source>
</evidence>
<gene>
    <name evidence="8" type="ORF">dnm_018810</name>
</gene>
<name>A0A975BIC8_9BACT</name>
<feature type="domain" description="Translocation and assembly module TamB C-terminal" evidence="7">
    <location>
        <begin position="1127"/>
        <end position="1476"/>
    </location>
</feature>
<dbReference type="GO" id="GO:0097347">
    <property type="term" value="C:TAM protein secretion complex"/>
    <property type="evidence" value="ECO:0007669"/>
    <property type="project" value="TreeGrafter"/>
</dbReference>
<organism evidence="8 9">
    <name type="scientific">Desulfonema magnum</name>
    <dbReference type="NCBI Taxonomy" id="45655"/>
    <lineage>
        <taxon>Bacteria</taxon>
        <taxon>Pseudomonadati</taxon>
        <taxon>Thermodesulfobacteriota</taxon>
        <taxon>Desulfobacteria</taxon>
        <taxon>Desulfobacterales</taxon>
        <taxon>Desulfococcaceae</taxon>
        <taxon>Desulfonema</taxon>
    </lineage>
</organism>
<proteinExistence type="predicted"/>
<keyword evidence="4 6" id="KW-0472">Membrane</keyword>
<dbReference type="Proteomes" id="UP000663722">
    <property type="component" value="Chromosome"/>
</dbReference>
<dbReference type="EMBL" id="CP061800">
    <property type="protein sequence ID" value="QTA85865.1"/>
    <property type="molecule type" value="Genomic_DNA"/>
</dbReference>
<comment type="subcellular location">
    <subcellularLocation>
        <location evidence="1">Membrane</location>
        <topology evidence="1">Single-pass membrane protein</topology>
    </subcellularLocation>
</comment>
<evidence type="ECO:0000313" key="8">
    <source>
        <dbReference type="EMBL" id="QTA85865.1"/>
    </source>
</evidence>
<keyword evidence="2 6" id="KW-0812">Transmembrane</keyword>
<dbReference type="GO" id="GO:0009306">
    <property type="term" value="P:protein secretion"/>
    <property type="evidence" value="ECO:0007669"/>
    <property type="project" value="InterPro"/>
</dbReference>
<evidence type="ECO:0000313" key="9">
    <source>
        <dbReference type="Proteomes" id="UP000663722"/>
    </source>
</evidence>